<dbReference type="SMART" id="SM00369">
    <property type="entry name" value="LRR_TYP"/>
    <property type="match status" value="4"/>
</dbReference>
<keyword evidence="5" id="KW-1185">Reference proteome</keyword>
<organism evidence="3">
    <name type="scientific">Hexamita inflata</name>
    <dbReference type="NCBI Taxonomy" id="28002"/>
    <lineage>
        <taxon>Eukaryota</taxon>
        <taxon>Metamonada</taxon>
        <taxon>Diplomonadida</taxon>
        <taxon>Hexamitidae</taxon>
        <taxon>Hexamitinae</taxon>
        <taxon>Hexamita</taxon>
    </lineage>
</organism>
<keyword evidence="1" id="KW-0433">Leucine-rich repeat</keyword>
<dbReference type="InterPro" id="IPR001611">
    <property type="entry name" value="Leu-rich_rpt"/>
</dbReference>
<comment type="caution">
    <text evidence="3">The sequence shown here is derived from an EMBL/GenBank/DDBJ whole genome shotgun (WGS) entry which is preliminary data.</text>
</comment>
<evidence type="ECO:0000313" key="4">
    <source>
        <dbReference type="EMBL" id="CAL6035666.1"/>
    </source>
</evidence>
<dbReference type="Gene3D" id="3.80.10.10">
    <property type="entry name" value="Ribonuclease Inhibitor"/>
    <property type="match status" value="2"/>
</dbReference>
<reference evidence="3" key="1">
    <citation type="submission" date="2023-06" db="EMBL/GenBank/DDBJ databases">
        <authorList>
            <person name="Kurt Z."/>
        </authorList>
    </citation>
    <scope>NUCLEOTIDE SEQUENCE</scope>
</reference>
<evidence type="ECO:0000313" key="3">
    <source>
        <dbReference type="EMBL" id="CAI9953158.1"/>
    </source>
</evidence>
<evidence type="ECO:0000256" key="2">
    <source>
        <dbReference type="ARBA" id="ARBA00022737"/>
    </source>
</evidence>
<dbReference type="Pfam" id="PF12799">
    <property type="entry name" value="LRR_4"/>
    <property type="match status" value="2"/>
</dbReference>
<reference evidence="4 5" key="2">
    <citation type="submission" date="2024-07" db="EMBL/GenBank/DDBJ databases">
        <authorList>
            <person name="Akdeniz Z."/>
        </authorList>
    </citation>
    <scope>NUCLEOTIDE SEQUENCE [LARGE SCALE GENOMIC DNA]</scope>
</reference>
<name>A0AA86UYT5_9EUKA</name>
<dbReference type="InterPro" id="IPR003591">
    <property type="entry name" value="Leu-rich_rpt_typical-subtyp"/>
</dbReference>
<dbReference type="Proteomes" id="UP001642409">
    <property type="component" value="Unassembled WGS sequence"/>
</dbReference>
<dbReference type="SMART" id="SM00365">
    <property type="entry name" value="LRR_SD22"/>
    <property type="match status" value="5"/>
</dbReference>
<dbReference type="PANTHER" id="PTHR46652">
    <property type="entry name" value="LEUCINE-RICH REPEAT AND IQ DOMAIN-CONTAINING PROTEIN 1-RELATED"/>
    <property type="match status" value="1"/>
</dbReference>
<evidence type="ECO:0000313" key="5">
    <source>
        <dbReference type="Proteomes" id="UP001642409"/>
    </source>
</evidence>
<gene>
    <name evidence="4" type="ORF">HINF_LOCUS36042</name>
    <name evidence="3" type="ORF">HINF_LOCUS40803</name>
</gene>
<sequence length="410" mass="47492">MQPNREIKRKEDLLSHFGSSLKLEILDLQQIKNLLEMNIPPKVWEQASNRNLLSFNQEFVQETKEFVFNDRRIEHIYLIYFLTNLTELSLSGNNISDISSISKLKNLKKINLNYNCIEDISALQSLPDLTHLYLSKNKFSSYTLALPNLVYLSLSYNKLQDKSGLQHSPKLEILNLSGTETTDLRTIPPQLFGLKDLNLYDNNITEISYLSNFVDLQILSLGGNKQLQNIAPLQFCTQLTYLSIAATSIADIWPLQCMKNLNTLEMYKTKVVDLHPLQYLYQLENISAFGACIIDVSPLSKLTLKDLNFRQNKITNADTLKHHKNFSYYDFSNQKVATSDELKFYNKILSVHSSNEQIRKIQAENRVSKIRESMTRQKEYIKFKINEQIRAVNTKIEIWAQFIQNSSTDQ</sequence>
<proteinExistence type="predicted"/>
<dbReference type="AlphaFoldDB" id="A0AA86UYT5"/>
<dbReference type="PROSITE" id="PS51450">
    <property type="entry name" value="LRR"/>
    <property type="match status" value="4"/>
</dbReference>
<dbReference type="Pfam" id="PF13516">
    <property type="entry name" value="LRR_6"/>
    <property type="match status" value="1"/>
</dbReference>
<evidence type="ECO:0000256" key="1">
    <source>
        <dbReference type="ARBA" id="ARBA00022614"/>
    </source>
</evidence>
<dbReference type="SUPFAM" id="SSF52058">
    <property type="entry name" value="L domain-like"/>
    <property type="match status" value="1"/>
</dbReference>
<dbReference type="EMBL" id="CAXDID020000131">
    <property type="protein sequence ID" value="CAL6035666.1"/>
    <property type="molecule type" value="Genomic_DNA"/>
</dbReference>
<dbReference type="PANTHER" id="PTHR46652:SF3">
    <property type="entry name" value="LEUCINE-RICH REPEAT-CONTAINING PROTEIN 9"/>
    <property type="match status" value="1"/>
</dbReference>
<dbReference type="InterPro" id="IPR032675">
    <property type="entry name" value="LRR_dom_sf"/>
</dbReference>
<dbReference type="InterPro" id="IPR050836">
    <property type="entry name" value="SDS22/Internalin_LRR"/>
</dbReference>
<keyword evidence="2" id="KW-0677">Repeat</keyword>
<accession>A0AA86UYT5</accession>
<dbReference type="InterPro" id="IPR025875">
    <property type="entry name" value="Leu-rich_rpt_4"/>
</dbReference>
<protein>
    <submittedName>
        <fullName evidence="3">Uncharacterized protein</fullName>
    </submittedName>
</protein>
<dbReference type="EMBL" id="CATOUU010000836">
    <property type="protein sequence ID" value="CAI9953158.1"/>
    <property type="molecule type" value="Genomic_DNA"/>
</dbReference>